<keyword evidence="3" id="KW-1185">Reference proteome</keyword>
<evidence type="ECO:0000313" key="3">
    <source>
        <dbReference type="Proteomes" id="UP000233458"/>
    </source>
</evidence>
<feature type="region of interest" description="Disordered" evidence="1">
    <location>
        <begin position="66"/>
        <end position="97"/>
    </location>
</feature>
<dbReference type="Proteomes" id="UP000233458">
    <property type="component" value="Chromosome"/>
</dbReference>
<reference evidence="2 3" key="1">
    <citation type="submission" date="2017-10" db="EMBL/GenBank/DDBJ databases">
        <title>Biodiversity and function of Thalassospira species in the particle-attached aromatic-hydrocarbon-degrading consortia from the surface seawater of the China South Sea.</title>
        <authorList>
            <person name="Dong C."/>
            <person name="Liu R."/>
            <person name="Shao Z."/>
        </authorList>
    </citation>
    <scope>NUCLEOTIDE SEQUENCE [LARGE SCALE GENOMIC DNA]</scope>
    <source>
        <strain evidence="2 3">CSC3H3</strain>
    </source>
</reference>
<dbReference type="EMBL" id="CP024199">
    <property type="protein sequence ID" value="AUG54696.1"/>
    <property type="molecule type" value="Genomic_DNA"/>
</dbReference>
<evidence type="ECO:0008006" key="4">
    <source>
        <dbReference type="Google" id="ProtNLM"/>
    </source>
</evidence>
<proteinExistence type="predicted"/>
<sequence length="97" mass="10861">MTEISRAVRERAWAKAKKIKGENPDEVRVHKASGITMKRASFGKMRNFGWTVVEGKAVPCRKEFLQPRPEDQVADDAAEADTDIDAEDANIETDKNS</sequence>
<accession>A0ABM6QDP6</accession>
<dbReference type="RefSeq" id="WP_101285945.1">
    <property type="nucleotide sequence ID" value="NZ_CP024199.1"/>
</dbReference>
<organism evidence="2 3">
    <name type="scientific">Thalassospira marina</name>
    <dbReference type="NCBI Taxonomy" id="2048283"/>
    <lineage>
        <taxon>Bacteria</taxon>
        <taxon>Pseudomonadati</taxon>
        <taxon>Pseudomonadota</taxon>
        <taxon>Alphaproteobacteria</taxon>
        <taxon>Rhodospirillales</taxon>
        <taxon>Thalassospiraceae</taxon>
        <taxon>Thalassospira</taxon>
    </lineage>
</organism>
<gene>
    <name evidence="2" type="ORF">CSC3H3_19690</name>
</gene>
<protein>
    <recommendedName>
        <fullName evidence="4">DUF2934 domain-containing protein</fullName>
    </recommendedName>
</protein>
<evidence type="ECO:0000256" key="1">
    <source>
        <dbReference type="SAM" id="MobiDB-lite"/>
    </source>
</evidence>
<name>A0ABM6QDP6_9PROT</name>
<evidence type="ECO:0000313" key="2">
    <source>
        <dbReference type="EMBL" id="AUG54696.1"/>
    </source>
</evidence>
<feature type="compositionally biased region" description="Acidic residues" evidence="1">
    <location>
        <begin position="72"/>
        <end position="91"/>
    </location>
</feature>